<dbReference type="Proteomes" id="UP001516023">
    <property type="component" value="Unassembled WGS sequence"/>
</dbReference>
<protein>
    <submittedName>
        <fullName evidence="1">Uncharacterized protein</fullName>
    </submittedName>
</protein>
<evidence type="ECO:0000313" key="2">
    <source>
        <dbReference type="Proteomes" id="UP001516023"/>
    </source>
</evidence>
<gene>
    <name evidence="1" type="ORF">HJC23_012699</name>
</gene>
<keyword evidence="2" id="KW-1185">Reference proteome</keyword>
<dbReference type="EMBL" id="JABMIG020000148">
    <property type="protein sequence ID" value="KAL3788994.1"/>
    <property type="molecule type" value="Genomic_DNA"/>
</dbReference>
<sequence>MALFGLTALGPHPFTSLQDNHTTLHFFTEHDVRLAWNKVGSESEETLPIESLKTLLNELYRGTAPECEVKRLHEYVQHSVNIGRISWTALRKAFVAIREQALFNEINNNLTHSERQLFTSNHDYREAVRRHNARRNYETNDKDTSRLKPLTTNECYGCMRGNEAYSSGIPHKIRGKKSCPETLYCNELIMSGFTY</sequence>
<reference evidence="1 2" key="1">
    <citation type="journal article" date="2020" name="G3 (Bethesda)">
        <title>Improved Reference Genome for Cyclotella cryptica CCMP332, a Model for Cell Wall Morphogenesis, Salinity Adaptation, and Lipid Production in Diatoms (Bacillariophyta).</title>
        <authorList>
            <person name="Roberts W.R."/>
            <person name="Downey K.M."/>
            <person name="Ruck E.C."/>
            <person name="Traller J.C."/>
            <person name="Alverson A.J."/>
        </authorList>
    </citation>
    <scope>NUCLEOTIDE SEQUENCE [LARGE SCALE GENOMIC DNA]</scope>
    <source>
        <strain evidence="1 2">CCMP332</strain>
    </source>
</reference>
<proteinExistence type="predicted"/>
<accession>A0ABD3PLR1</accession>
<comment type="caution">
    <text evidence="1">The sequence shown here is derived from an EMBL/GenBank/DDBJ whole genome shotgun (WGS) entry which is preliminary data.</text>
</comment>
<dbReference type="AlphaFoldDB" id="A0ABD3PLR1"/>
<organism evidence="1 2">
    <name type="scientific">Cyclotella cryptica</name>
    <dbReference type="NCBI Taxonomy" id="29204"/>
    <lineage>
        <taxon>Eukaryota</taxon>
        <taxon>Sar</taxon>
        <taxon>Stramenopiles</taxon>
        <taxon>Ochrophyta</taxon>
        <taxon>Bacillariophyta</taxon>
        <taxon>Coscinodiscophyceae</taxon>
        <taxon>Thalassiosirophycidae</taxon>
        <taxon>Stephanodiscales</taxon>
        <taxon>Stephanodiscaceae</taxon>
        <taxon>Cyclotella</taxon>
    </lineage>
</organism>
<name>A0ABD3PLR1_9STRA</name>
<evidence type="ECO:0000313" key="1">
    <source>
        <dbReference type="EMBL" id="KAL3788994.1"/>
    </source>
</evidence>